<accession>A0A9P0H205</accession>
<protein>
    <submittedName>
        <fullName evidence="3">Uncharacterized protein</fullName>
    </submittedName>
</protein>
<feature type="region of interest" description="Disordered" evidence="2">
    <location>
        <begin position="128"/>
        <end position="196"/>
    </location>
</feature>
<gene>
    <name evidence="3" type="ORF">NEZAVI_LOCUS2971</name>
</gene>
<evidence type="ECO:0000256" key="1">
    <source>
        <dbReference type="ARBA" id="ARBA00022737"/>
    </source>
</evidence>
<feature type="compositionally biased region" description="Polar residues" evidence="2">
    <location>
        <begin position="128"/>
        <end position="138"/>
    </location>
</feature>
<dbReference type="InterPro" id="IPR006623">
    <property type="entry name" value="THEG"/>
</dbReference>
<dbReference type="Pfam" id="PF14912">
    <property type="entry name" value="THEG"/>
    <property type="match status" value="3"/>
</dbReference>
<dbReference type="PANTHER" id="PTHR15901:SF16">
    <property type="entry name" value="TESTICULAR HAPLOID EXPRESSED GENE PROTEIN"/>
    <property type="match status" value="1"/>
</dbReference>
<evidence type="ECO:0000313" key="4">
    <source>
        <dbReference type="Proteomes" id="UP001152798"/>
    </source>
</evidence>
<dbReference type="SMART" id="SM00705">
    <property type="entry name" value="THEG"/>
    <property type="match status" value="4"/>
</dbReference>
<dbReference type="InterPro" id="IPR042401">
    <property type="entry name" value="SPMAP2-like"/>
</dbReference>
<evidence type="ECO:0000313" key="3">
    <source>
        <dbReference type="EMBL" id="CAH1392086.1"/>
    </source>
</evidence>
<feature type="compositionally biased region" description="Basic and acidic residues" evidence="2">
    <location>
        <begin position="171"/>
        <end position="196"/>
    </location>
</feature>
<name>A0A9P0H205_NEZVI</name>
<organism evidence="3 4">
    <name type="scientific">Nezara viridula</name>
    <name type="common">Southern green stink bug</name>
    <name type="synonym">Cimex viridulus</name>
    <dbReference type="NCBI Taxonomy" id="85310"/>
    <lineage>
        <taxon>Eukaryota</taxon>
        <taxon>Metazoa</taxon>
        <taxon>Ecdysozoa</taxon>
        <taxon>Arthropoda</taxon>
        <taxon>Hexapoda</taxon>
        <taxon>Insecta</taxon>
        <taxon>Pterygota</taxon>
        <taxon>Neoptera</taxon>
        <taxon>Paraneoptera</taxon>
        <taxon>Hemiptera</taxon>
        <taxon>Heteroptera</taxon>
        <taxon>Panheteroptera</taxon>
        <taxon>Pentatomomorpha</taxon>
        <taxon>Pentatomoidea</taxon>
        <taxon>Pentatomidae</taxon>
        <taxon>Pentatominae</taxon>
        <taxon>Nezara</taxon>
    </lineage>
</organism>
<reference evidence="3" key="1">
    <citation type="submission" date="2022-01" db="EMBL/GenBank/DDBJ databases">
        <authorList>
            <person name="King R."/>
        </authorList>
    </citation>
    <scope>NUCLEOTIDE SEQUENCE</scope>
</reference>
<sequence length="426" mass="48855">MHSKVVIGDKTVRKRYIKGTNKIKTPIAQSVEAIGHNKYTTSVSQNCETKLSSVKIRKHSTCQISDSKTTLYTNMKKLLETKYKKITSSTSSREKLSPGKSRYDPKIYNLTKVKEKTPFFRNPVKKISSTSASNTVDSRNALKEDTYLSNEESLPSDTLGSKTETNFQKSDPLKNDEMKTTTEKAEETSIKKKKTDEESLLRDKNLIKNKDSKLSVNSTKGQGKHKKYKISKRLASLAQHKELPIPVKKDLAFKPFKVPKRALLFRDSTRIIKSGMNEKNTSQTIKIKGNRKCLINVFDSNRPHFGHYRKKRRLVKTSKPHFPTPRILELAKPVPKLPPVDILPPEKVFTVKKRSLKARCSKRISELAFPVLRREDFRIKAEYPFATKRRSLRAKCTKRVKELAKPLPRRCRTPIRKLFNDDGPEG</sequence>
<dbReference type="Proteomes" id="UP001152798">
    <property type="component" value="Chromosome 1"/>
</dbReference>
<keyword evidence="4" id="KW-1185">Reference proteome</keyword>
<dbReference type="EMBL" id="OV725077">
    <property type="protein sequence ID" value="CAH1392086.1"/>
    <property type="molecule type" value="Genomic_DNA"/>
</dbReference>
<evidence type="ECO:0000256" key="2">
    <source>
        <dbReference type="SAM" id="MobiDB-lite"/>
    </source>
</evidence>
<feature type="compositionally biased region" description="Polar residues" evidence="2">
    <location>
        <begin position="147"/>
        <end position="169"/>
    </location>
</feature>
<dbReference type="PANTHER" id="PTHR15901">
    <property type="entry name" value="TESTICULAR HAPLOID EXPRESSED GENE PROTEIN"/>
    <property type="match status" value="1"/>
</dbReference>
<dbReference type="OrthoDB" id="25466at2759"/>
<proteinExistence type="predicted"/>
<dbReference type="AlphaFoldDB" id="A0A9P0H205"/>
<keyword evidence="1" id="KW-0677">Repeat</keyword>